<dbReference type="EMBL" id="CP014162">
    <property type="protein sequence ID" value="AMB98239.1"/>
    <property type="molecule type" value="Genomic_DNA"/>
</dbReference>
<evidence type="ECO:0000256" key="3">
    <source>
        <dbReference type="ARBA" id="ARBA00022490"/>
    </source>
</evidence>
<evidence type="ECO:0000313" key="7">
    <source>
        <dbReference type="EMBL" id="AMB98239.1"/>
    </source>
</evidence>
<dbReference type="FunFam" id="1.10.132.20:FF:000001">
    <property type="entry name" value="Ribosome-recycling factor"/>
    <property type="match status" value="1"/>
</dbReference>
<evidence type="ECO:0000313" key="8">
    <source>
        <dbReference type="EMBL" id="WAT25290.1"/>
    </source>
</evidence>
<dbReference type="OrthoDB" id="9804006at2"/>
<proteinExistence type="inferred from homology"/>
<dbReference type="InterPro" id="IPR002661">
    <property type="entry name" value="Ribosome_recyc_fac"/>
</dbReference>
<dbReference type="GO" id="GO:0005737">
    <property type="term" value="C:cytoplasm"/>
    <property type="evidence" value="ECO:0007669"/>
    <property type="project" value="UniProtKB-SubCell"/>
</dbReference>
<reference evidence="8" key="3">
    <citation type="submission" date="2022-12" db="EMBL/GenBank/DDBJ databases">
        <title>Whole genome sequence analysis of a duck derived balloon bacteium Aerococcus urinaeequi henan2020.</title>
        <authorList>
            <person name="Zhang H."/>
            <person name="Qiao H.X."/>
            <person name="Bian C.Z."/>
            <person name="Shu J.C."/>
        </authorList>
    </citation>
    <scope>NUCLEOTIDE SEQUENCE</scope>
    <source>
        <strain evidence="8">2020-HN-1</strain>
    </source>
</reference>
<keyword evidence="3 5" id="KW-0963">Cytoplasm</keyword>
<dbReference type="EMBL" id="CP114063">
    <property type="protein sequence ID" value="WAT25290.1"/>
    <property type="molecule type" value="Genomic_DNA"/>
</dbReference>
<sequence>MAIDNLLKETKDRMLKSEEAFTRTLARIRAGVANASLLDGITVEYYGVPTDLRQLATITIPEPRMLQISPYDKSSLNDIDRALQQSDLGIPPTNDGSVIRLIIPALTQERRKELSKTVGKDLEDAKIAIRNIRRDAIDETKKAEKAKEITEDDVRSYESDIQDLTNAAIKNVEKIASDKEDEIMNV</sequence>
<gene>
    <name evidence="5 8" type="primary">frr</name>
    <name evidence="7" type="ORF">AWM74_08450</name>
    <name evidence="8" type="ORF">OZ415_04290</name>
</gene>
<dbReference type="HAMAP" id="MF_00040">
    <property type="entry name" value="RRF"/>
    <property type="match status" value="1"/>
</dbReference>
<dbReference type="KEGG" id="aui:APT62_05540"/>
<reference evidence="7 9" key="1">
    <citation type="journal article" date="2016" name="Genome Announc.">
        <title>Complete Genome Sequences of Aerococcus christensenii CCUG 28831T, Aerococcus sanguinicola CCUG 43001T, Aerococcus urinae CCUG 36881T, Aerococcus urinaeequi CCUG 28094T, Aerococcus urinaehominis CCUG 42038 BT, and Aerococcus viridans CCUG 4311T.</title>
        <authorList>
            <person name="Carkaci D."/>
            <person name="Dargis R."/>
            <person name="Nielsen X.C."/>
            <person name="Skovgaard O."/>
            <person name="Fuursted K."/>
            <person name="Christensen J.J."/>
        </authorList>
    </citation>
    <scope>NUCLEOTIDE SEQUENCE [LARGE SCALE GENOMIC DNA]</scope>
    <source>
        <strain evidence="7 9">CCUG28094</strain>
    </source>
</reference>
<dbReference type="InterPro" id="IPR023584">
    <property type="entry name" value="Ribosome_recyc_fac_dom"/>
</dbReference>
<dbReference type="FunFam" id="3.30.1360.40:FF:000001">
    <property type="entry name" value="Ribosome-recycling factor"/>
    <property type="match status" value="1"/>
</dbReference>
<comment type="subcellular location">
    <subcellularLocation>
        <location evidence="1 5">Cytoplasm</location>
    </subcellularLocation>
</comment>
<dbReference type="GeneID" id="92867590"/>
<evidence type="ECO:0000256" key="5">
    <source>
        <dbReference type="HAMAP-Rule" id="MF_00040"/>
    </source>
</evidence>
<evidence type="ECO:0000259" key="6">
    <source>
        <dbReference type="Pfam" id="PF01765"/>
    </source>
</evidence>
<keyword evidence="4 5" id="KW-0648">Protein biosynthesis</keyword>
<protein>
    <recommendedName>
        <fullName evidence="5">Ribosome-recycling factor</fullName>
        <shortName evidence="5">RRF</shortName>
    </recommendedName>
    <alternativeName>
        <fullName evidence="5">Ribosome-releasing factor</fullName>
    </alternativeName>
</protein>
<comment type="similarity">
    <text evidence="2 5">Belongs to the RRF family.</text>
</comment>
<evidence type="ECO:0000313" key="9">
    <source>
        <dbReference type="Proteomes" id="UP000067698"/>
    </source>
</evidence>
<dbReference type="CDD" id="cd00520">
    <property type="entry name" value="RRF"/>
    <property type="match status" value="1"/>
</dbReference>
<accession>A0A0U4VXR4</accession>
<dbReference type="InterPro" id="IPR036191">
    <property type="entry name" value="RRF_sf"/>
</dbReference>
<evidence type="ECO:0000256" key="4">
    <source>
        <dbReference type="ARBA" id="ARBA00022917"/>
    </source>
</evidence>
<reference evidence="9" key="2">
    <citation type="submission" date="2016-01" db="EMBL/GenBank/DDBJ databases">
        <title>Six Aerococcus type strain genome sequencing and assembly using PacBio and Illumina Hiseq.</title>
        <authorList>
            <person name="Carkaci D."/>
            <person name="Dargis R."/>
            <person name="Nielsen X.C."/>
            <person name="Skovgaard O."/>
            <person name="Fuursted K."/>
            <person name="Christensen J.J."/>
        </authorList>
    </citation>
    <scope>NUCLEOTIDE SEQUENCE [LARGE SCALE GENOMIC DNA]</scope>
    <source>
        <strain evidence="9">CCUG28094</strain>
    </source>
</reference>
<dbReference type="PANTHER" id="PTHR20982:SF3">
    <property type="entry name" value="MITOCHONDRIAL RIBOSOME RECYCLING FACTOR PSEUDO 1"/>
    <property type="match status" value="1"/>
</dbReference>
<evidence type="ECO:0000256" key="1">
    <source>
        <dbReference type="ARBA" id="ARBA00004496"/>
    </source>
</evidence>
<feature type="domain" description="Ribosome recycling factor" evidence="6">
    <location>
        <begin position="22"/>
        <end position="184"/>
    </location>
</feature>
<dbReference type="Proteomes" id="UP000067698">
    <property type="component" value="Chromosome"/>
</dbReference>
<dbReference type="Pfam" id="PF01765">
    <property type="entry name" value="RRF"/>
    <property type="match status" value="1"/>
</dbReference>
<dbReference type="Proteomes" id="UP001164714">
    <property type="component" value="Chromosome"/>
</dbReference>
<dbReference type="SUPFAM" id="SSF55194">
    <property type="entry name" value="Ribosome recycling factor, RRF"/>
    <property type="match status" value="1"/>
</dbReference>
<comment type="function">
    <text evidence="5">Responsible for the release of ribosomes from messenger RNA at the termination of protein biosynthesis. May increase the efficiency of translation by recycling ribosomes from one round of translation to another.</text>
</comment>
<organism evidence="7 9">
    <name type="scientific">Aerococcus urinaeequi</name>
    <dbReference type="NCBI Taxonomy" id="51665"/>
    <lineage>
        <taxon>Bacteria</taxon>
        <taxon>Bacillati</taxon>
        <taxon>Bacillota</taxon>
        <taxon>Bacilli</taxon>
        <taxon>Lactobacillales</taxon>
        <taxon>Aerococcaceae</taxon>
        <taxon>Aerococcus</taxon>
    </lineage>
</organism>
<dbReference type="Gene3D" id="3.30.1360.40">
    <property type="match status" value="1"/>
</dbReference>
<dbReference type="GO" id="GO:0043023">
    <property type="term" value="F:ribosomal large subunit binding"/>
    <property type="evidence" value="ECO:0007669"/>
    <property type="project" value="TreeGrafter"/>
</dbReference>
<dbReference type="NCBIfam" id="TIGR00496">
    <property type="entry name" value="frr"/>
    <property type="match status" value="1"/>
</dbReference>
<evidence type="ECO:0000256" key="2">
    <source>
        <dbReference type="ARBA" id="ARBA00005912"/>
    </source>
</evidence>
<dbReference type="AlphaFoldDB" id="A0A0U4VXR4"/>
<dbReference type="Gene3D" id="1.10.132.20">
    <property type="entry name" value="Ribosome-recycling factor"/>
    <property type="match status" value="1"/>
</dbReference>
<name>A0A0U4VXR4_9LACT</name>
<dbReference type="PANTHER" id="PTHR20982">
    <property type="entry name" value="RIBOSOME RECYCLING FACTOR"/>
    <property type="match status" value="1"/>
</dbReference>
<dbReference type="RefSeq" id="WP_026465947.1">
    <property type="nucleotide sequence ID" value="NZ_CANSXX010000006.1"/>
</dbReference>
<dbReference type="GO" id="GO:0006415">
    <property type="term" value="P:translational termination"/>
    <property type="evidence" value="ECO:0007669"/>
    <property type="project" value="UniProtKB-UniRule"/>
</dbReference>